<protein>
    <submittedName>
        <fullName evidence="1">Uncharacterized protein</fullName>
    </submittedName>
</protein>
<reference evidence="1" key="1">
    <citation type="journal article" date="2015" name="Nature">
        <title>Complex archaea that bridge the gap between prokaryotes and eukaryotes.</title>
        <authorList>
            <person name="Spang A."/>
            <person name="Saw J.H."/>
            <person name="Jorgensen S.L."/>
            <person name="Zaremba-Niedzwiedzka K."/>
            <person name="Martijn J."/>
            <person name="Lind A.E."/>
            <person name="van Eijk R."/>
            <person name="Schleper C."/>
            <person name="Guy L."/>
            <person name="Ettema T.J."/>
        </authorList>
    </citation>
    <scope>NUCLEOTIDE SEQUENCE</scope>
</reference>
<sequence>MNKDLINMSTDEPMIKKPFTVFSSEFQQRQREAAGIRYILCNEAKAAIKKIAIKALDLIKRDYLEPQGIK</sequence>
<dbReference type="AlphaFoldDB" id="A0A0F9MQI4"/>
<gene>
    <name evidence="1" type="ORF">LCGC14_1354340</name>
</gene>
<name>A0A0F9MQI4_9ZZZZ</name>
<proteinExistence type="predicted"/>
<dbReference type="EMBL" id="LAZR01008400">
    <property type="protein sequence ID" value="KKM78995.1"/>
    <property type="molecule type" value="Genomic_DNA"/>
</dbReference>
<evidence type="ECO:0000313" key="1">
    <source>
        <dbReference type="EMBL" id="KKM78995.1"/>
    </source>
</evidence>
<accession>A0A0F9MQI4</accession>
<organism evidence="1">
    <name type="scientific">marine sediment metagenome</name>
    <dbReference type="NCBI Taxonomy" id="412755"/>
    <lineage>
        <taxon>unclassified sequences</taxon>
        <taxon>metagenomes</taxon>
        <taxon>ecological metagenomes</taxon>
    </lineage>
</organism>
<comment type="caution">
    <text evidence="1">The sequence shown here is derived from an EMBL/GenBank/DDBJ whole genome shotgun (WGS) entry which is preliminary data.</text>
</comment>